<dbReference type="EMBL" id="APHR01000021">
    <property type="protein sequence ID" value="EMR13516.1"/>
    <property type="molecule type" value="Genomic_DNA"/>
</dbReference>
<evidence type="ECO:0008006" key="3">
    <source>
        <dbReference type="Google" id="ProtNLM"/>
    </source>
</evidence>
<dbReference type="PATRIC" id="fig|1286106.3.peg.950"/>
<gene>
    <name evidence="1" type="ORF">MPL1_04722</name>
</gene>
<sequence>MHIANKSMRQFVGIISFSGLLLLTGCGGELSYKRGATGADFQDAKRQCETGSSSATAIDQCLQEKGWITVSPSQSLIGRSAATISPKSVVDARIPEPDSSQDPLEMIEISSWWKMGAGPEALMQDGQQCVNELGEGHETAANMSRVTRGVMSCMGQRGWYALTRQD</sequence>
<dbReference type="eggNOG" id="ENOG50338WI">
    <property type="taxonomic scope" value="Bacteria"/>
</dbReference>
<evidence type="ECO:0000313" key="2">
    <source>
        <dbReference type="Proteomes" id="UP000012019"/>
    </source>
</evidence>
<dbReference type="Proteomes" id="UP000012019">
    <property type="component" value="Unassembled WGS sequence"/>
</dbReference>
<dbReference type="AlphaFoldDB" id="M7P1Z2"/>
<dbReference type="RefSeq" id="WP_009725960.1">
    <property type="nucleotide sequence ID" value="NZ_APHR01000021.1"/>
</dbReference>
<organism evidence="1 2">
    <name type="scientific">Methylophaga lonarensis MPL</name>
    <dbReference type="NCBI Taxonomy" id="1286106"/>
    <lineage>
        <taxon>Bacteria</taxon>
        <taxon>Pseudomonadati</taxon>
        <taxon>Pseudomonadota</taxon>
        <taxon>Gammaproteobacteria</taxon>
        <taxon>Thiotrichales</taxon>
        <taxon>Piscirickettsiaceae</taxon>
        <taxon>Methylophaga</taxon>
    </lineage>
</organism>
<reference evidence="1 2" key="1">
    <citation type="journal article" date="2013" name="Genome Announc.">
        <title>Draft Genome Sequence of Methylophaga lonarensis MPLT, a Haloalkaliphilic (Non-Methane-Utilizing) Methylotroph.</title>
        <authorList>
            <person name="Shetty S.A."/>
            <person name="Marathe N.P."/>
            <person name="Munot H."/>
            <person name="Antony C.P."/>
            <person name="Dhotre D.P."/>
            <person name="Murrell J.C."/>
            <person name="Shouche Y.S."/>
        </authorList>
    </citation>
    <scope>NUCLEOTIDE SEQUENCE [LARGE SCALE GENOMIC DNA]</scope>
    <source>
        <strain evidence="1 2">MPL</strain>
    </source>
</reference>
<protein>
    <recommendedName>
        <fullName evidence="3">Lipoprotein</fullName>
    </recommendedName>
</protein>
<keyword evidence="2" id="KW-1185">Reference proteome</keyword>
<name>M7P1Z2_9GAMM</name>
<comment type="caution">
    <text evidence="1">The sequence shown here is derived from an EMBL/GenBank/DDBJ whole genome shotgun (WGS) entry which is preliminary data.</text>
</comment>
<proteinExistence type="predicted"/>
<evidence type="ECO:0000313" key="1">
    <source>
        <dbReference type="EMBL" id="EMR13516.1"/>
    </source>
</evidence>
<dbReference type="PROSITE" id="PS51257">
    <property type="entry name" value="PROKAR_LIPOPROTEIN"/>
    <property type="match status" value="1"/>
</dbReference>
<accession>M7P1Z2</accession>
<dbReference type="OrthoDB" id="5608612at2"/>